<evidence type="ECO:0000313" key="2">
    <source>
        <dbReference type="EnsemblPlants" id="PGSC0003DMT400003922"/>
    </source>
</evidence>
<keyword evidence="1" id="KW-0812">Transmembrane</keyword>
<feature type="transmembrane region" description="Helical" evidence="1">
    <location>
        <begin position="52"/>
        <end position="69"/>
    </location>
</feature>
<feature type="transmembrane region" description="Helical" evidence="1">
    <location>
        <begin position="7"/>
        <end position="40"/>
    </location>
</feature>
<dbReference type="HOGENOM" id="CLU_2642919_0_0_1"/>
<reference evidence="3" key="1">
    <citation type="journal article" date="2011" name="Nature">
        <title>Genome sequence and analysis of the tuber crop potato.</title>
        <authorList>
            <consortium name="The Potato Genome Sequencing Consortium"/>
        </authorList>
    </citation>
    <scope>NUCLEOTIDE SEQUENCE [LARGE SCALE GENOMIC DNA]</scope>
    <source>
        <strain evidence="3">cv. DM1-3 516 R44</strain>
    </source>
</reference>
<sequence length="77" mass="8945">MSRPALVFFLLFFLLFVWVLLLLLYILFFAFFAVSAFFSVYDVLTSPLNIDVTSLITILMYFPGMMILTHQTNGMFT</sequence>
<dbReference type="EnsemblPlants" id="PGSC0003DMT400003922">
    <property type="protein sequence ID" value="PGSC0003DMT400003922"/>
    <property type="gene ID" value="PGSC0003DMG401001548"/>
</dbReference>
<evidence type="ECO:0000313" key="3">
    <source>
        <dbReference type="Proteomes" id="UP000011115"/>
    </source>
</evidence>
<dbReference type="Proteomes" id="UP000011115">
    <property type="component" value="Unassembled WGS sequence"/>
</dbReference>
<keyword evidence="1" id="KW-1133">Transmembrane helix</keyword>
<keyword evidence="3" id="KW-1185">Reference proteome</keyword>
<dbReference type="ExpressionAtlas" id="M0ZMJ6">
    <property type="expression patterns" value="baseline"/>
</dbReference>
<organism evidence="2 3">
    <name type="scientific">Solanum tuberosum</name>
    <name type="common">Potato</name>
    <dbReference type="NCBI Taxonomy" id="4113"/>
    <lineage>
        <taxon>Eukaryota</taxon>
        <taxon>Viridiplantae</taxon>
        <taxon>Streptophyta</taxon>
        <taxon>Embryophyta</taxon>
        <taxon>Tracheophyta</taxon>
        <taxon>Spermatophyta</taxon>
        <taxon>Magnoliopsida</taxon>
        <taxon>eudicotyledons</taxon>
        <taxon>Gunneridae</taxon>
        <taxon>Pentapetalae</taxon>
        <taxon>asterids</taxon>
        <taxon>lamiids</taxon>
        <taxon>Solanales</taxon>
        <taxon>Solanaceae</taxon>
        <taxon>Solanoideae</taxon>
        <taxon>Solaneae</taxon>
        <taxon>Solanum</taxon>
    </lineage>
</organism>
<reference evidence="2" key="2">
    <citation type="submission" date="2015-06" db="UniProtKB">
        <authorList>
            <consortium name="EnsemblPlants"/>
        </authorList>
    </citation>
    <scope>IDENTIFICATION</scope>
    <source>
        <strain evidence="2">DM1-3 516 R44</strain>
    </source>
</reference>
<accession>M0ZMJ6</accession>
<dbReference type="AlphaFoldDB" id="M0ZMJ6"/>
<dbReference type="Gramene" id="PGSC0003DMT400003922">
    <property type="protein sequence ID" value="PGSC0003DMT400003922"/>
    <property type="gene ID" value="PGSC0003DMG401001548"/>
</dbReference>
<name>M0ZMJ6_SOLTU</name>
<proteinExistence type="predicted"/>
<keyword evidence="1" id="KW-0472">Membrane</keyword>
<evidence type="ECO:0000256" key="1">
    <source>
        <dbReference type="SAM" id="Phobius"/>
    </source>
</evidence>
<protein>
    <submittedName>
        <fullName evidence="2">Triacylglycerol lipase</fullName>
    </submittedName>
</protein>